<dbReference type="CDD" id="cd01127">
    <property type="entry name" value="TrwB_TraG_TraD_VirD4"/>
    <property type="match status" value="1"/>
</dbReference>
<dbReference type="SUPFAM" id="SSF52540">
    <property type="entry name" value="P-loop containing nucleoside triphosphate hydrolases"/>
    <property type="match status" value="1"/>
</dbReference>
<dbReference type="Gene3D" id="3.30.980.40">
    <property type="match status" value="1"/>
</dbReference>
<evidence type="ECO:0000313" key="10">
    <source>
        <dbReference type="Proteomes" id="UP000582090"/>
    </source>
</evidence>
<evidence type="ECO:0000256" key="4">
    <source>
        <dbReference type="ARBA" id="ARBA00023125"/>
    </source>
</evidence>
<dbReference type="PROSITE" id="PS50901">
    <property type="entry name" value="FTSK"/>
    <property type="match status" value="1"/>
</dbReference>
<evidence type="ECO:0000256" key="3">
    <source>
        <dbReference type="ARBA" id="ARBA00022840"/>
    </source>
</evidence>
<dbReference type="EMBL" id="JACIDW010000021">
    <property type="protein sequence ID" value="MBB3966754.1"/>
    <property type="molecule type" value="Genomic_DNA"/>
</dbReference>
<keyword evidence="2 6" id="KW-0547">Nucleotide-binding</keyword>
<dbReference type="AlphaFoldDB" id="A0A7W6CYG1"/>
<name>A0A7W6CYG1_9HYPH</name>
<proteinExistence type="inferred from homology"/>
<keyword evidence="4" id="KW-0238">DNA-binding</keyword>
<dbReference type="SUPFAM" id="SSF46785">
    <property type="entry name" value="Winged helix' DNA-binding domain"/>
    <property type="match status" value="1"/>
</dbReference>
<gene>
    <name evidence="9" type="ORF">GGQ67_004444</name>
</gene>
<evidence type="ECO:0000313" key="9">
    <source>
        <dbReference type="EMBL" id="MBB3966754.1"/>
    </source>
</evidence>
<dbReference type="RefSeq" id="WP_183902219.1">
    <property type="nucleotide sequence ID" value="NZ_JACIDW010000021.1"/>
</dbReference>
<dbReference type="Pfam" id="PF09397">
    <property type="entry name" value="FtsK_gamma"/>
    <property type="match status" value="1"/>
</dbReference>
<protein>
    <submittedName>
        <fullName evidence="9">S-DNA-T family DNA segregation ATPase FtsK/SpoIIIE</fullName>
    </submittedName>
</protein>
<dbReference type="Gene3D" id="3.40.50.300">
    <property type="entry name" value="P-loop containing nucleotide triphosphate hydrolases"/>
    <property type="match status" value="1"/>
</dbReference>
<dbReference type="GO" id="GO:0005524">
    <property type="term" value="F:ATP binding"/>
    <property type="evidence" value="ECO:0007669"/>
    <property type="project" value="UniProtKB-UniRule"/>
</dbReference>
<evidence type="ECO:0000256" key="6">
    <source>
        <dbReference type="PROSITE-ProRule" id="PRU00289"/>
    </source>
</evidence>
<sequence length="893" mass="96325">MRFPRTNLTDAGEISADIPAEQLQEQAGEKPVPPIWQNNFSLAPNVRFTRTPESQINPRKQPAEPVQQRVMEPAQVETPAPETVQVMAPMAQPIVVTPQPAAQPRQGYVARQAAMQPAVTQPQPHVQQQALRNAYAPQQTGPRAPVVTPHAPVVTSRVPVVTPRAPVVVNVPFDVYQPEANAVSVEENAIVVSETADETQFHASSNLASISDFAFWEVMSFEDGEAPAEQVDAASQMQIVAPQTVSAPHSIISQFRIMEWRPGRQPVVAAPYAAPLPVAPVATAPIVTAAPTVSVAAPVAVAPTPTTGRAPIRQPLAVRLKQQAAAAEALAPAPAPQVLQPIAIEPQPAAAQPIAPMPVRSQPAIAPLAPAARMAGHKFVASKVDASGYEFPSNSLLQEPPERVGEIMSQEALEQNAGLLESVLEDFGIKGEIIHVRPGPVVTLYEFEPAPGVKSSRVIGLADDIARSMSALSARVAVVPGRNVIGIELPNALRETVYFREMIESADFEKSSYKLALGLGKTIGGEPVIAELAKMPHLLVAGTTGSGKSVAVNTMILSLLYRMTPEQCRLIMIDPKMLELSIYDGIPHLLTPVVTDPKKAVMALKWAVREMEERYRKMSRLGVRNIDGYNGRVAQAKEKGETIHIMVQTGFDRSTGAPIEEQQELDLTPMPYIVVIVDEMADLMMVAGKEIEGAIQRLAQMARAAGIHLIMATQRPSVDVITGTIKANFPTRISFQVTSKIDSRTILGEQGAEQLLGQGDMLHMQGGGRISRVHGPFVSDAEVEKVVAHLKTQGRPEYLDTVTADEEEDGEEEDSAVFDKGDMAAEDGNDLYDKAVKVVLRDKKCSTSYIQRRLGIGYNRAASLVERMEKEGLVGPANHVGKREIVNGRGEGD</sequence>
<organism evidence="9 10">
    <name type="scientific">Rhizobium metallidurans</name>
    <dbReference type="NCBI Taxonomy" id="1265931"/>
    <lineage>
        <taxon>Bacteria</taxon>
        <taxon>Pseudomonadati</taxon>
        <taxon>Pseudomonadota</taxon>
        <taxon>Alphaproteobacteria</taxon>
        <taxon>Hyphomicrobiales</taxon>
        <taxon>Rhizobiaceae</taxon>
        <taxon>Rhizobium/Agrobacterium group</taxon>
        <taxon>Rhizobium</taxon>
    </lineage>
</organism>
<dbReference type="Gene3D" id="1.10.10.10">
    <property type="entry name" value="Winged helix-like DNA-binding domain superfamily/Winged helix DNA-binding domain"/>
    <property type="match status" value="1"/>
</dbReference>
<feature type="region of interest" description="Disordered" evidence="7">
    <location>
        <begin position="1"/>
        <end position="34"/>
    </location>
</feature>
<reference evidence="9 10" key="1">
    <citation type="submission" date="2020-08" db="EMBL/GenBank/DDBJ databases">
        <title>Genomic Encyclopedia of Type Strains, Phase IV (KMG-IV): sequencing the most valuable type-strain genomes for metagenomic binning, comparative biology and taxonomic classification.</title>
        <authorList>
            <person name="Goeker M."/>
        </authorList>
    </citation>
    <scope>NUCLEOTIDE SEQUENCE [LARGE SCALE GENOMIC DNA]</scope>
    <source>
        <strain evidence="9 10">DSM 26575</strain>
    </source>
</reference>
<dbReference type="Pfam" id="PF17854">
    <property type="entry name" value="FtsK_alpha"/>
    <property type="match status" value="1"/>
</dbReference>
<evidence type="ECO:0000259" key="8">
    <source>
        <dbReference type="PROSITE" id="PS50901"/>
    </source>
</evidence>
<evidence type="ECO:0000256" key="5">
    <source>
        <dbReference type="ARBA" id="ARBA00025923"/>
    </source>
</evidence>
<evidence type="ECO:0000256" key="7">
    <source>
        <dbReference type="SAM" id="MobiDB-lite"/>
    </source>
</evidence>
<dbReference type="InterPro" id="IPR002543">
    <property type="entry name" value="FtsK_dom"/>
</dbReference>
<dbReference type="SMART" id="SM00843">
    <property type="entry name" value="Ftsk_gamma"/>
    <property type="match status" value="1"/>
</dbReference>
<dbReference type="Proteomes" id="UP000582090">
    <property type="component" value="Unassembled WGS sequence"/>
</dbReference>
<dbReference type="InterPro" id="IPR036390">
    <property type="entry name" value="WH_DNA-bd_sf"/>
</dbReference>
<dbReference type="InterPro" id="IPR050206">
    <property type="entry name" value="FtsK/SpoIIIE/SftA"/>
</dbReference>
<dbReference type="InterPro" id="IPR018541">
    <property type="entry name" value="Ftsk_gamma"/>
</dbReference>
<dbReference type="InterPro" id="IPR041027">
    <property type="entry name" value="FtsK_alpha"/>
</dbReference>
<keyword evidence="3 6" id="KW-0067">ATP-binding</keyword>
<feature type="domain" description="FtsK" evidence="8">
    <location>
        <begin position="525"/>
        <end position="744"/>
    </location>
</feature>
<dbReference type="Pfam" id="PF01580">
    <property type="entry name" value="FtsK_SpoIIIE"/>
    <property type="match status" value="1"/>
</dbReference>
<dbReference type="PANTHER" id="PTHR22683">
    <property type="entry name" value="SPORULATION PROTEIN RELATED"/>
    <property type="match status" value="1"/>
</dbReference>
<evidence type="ECO:0000256" key="2">
    <source>
        <dbReference type="ARBA" id="ARBA00022741"/>
    </source>
</evidence>
<dbReference type="InterPro" id="IPR036388">
    <property type="entry name" value="WH-like_DNA-bd_sf"/>
</dbReference>
<comment type="similarity">
    <text evidence="1">Belongs to the FtsK/SpoIIIE/SftA family.</text>
</comment>
<comment type="caution">
    <text evidence="9">The sequence shown here is derived from an EMBL/GenBank/DDBJ whole genome shotgun (WGS) entry which is preliminary data.</text>
</comment>
<feature type="binding site" evidence="6">
    <location>
        <begin position="542"/>
        <end position="549"/>
    </location>
    <ligand>
        <name>ATP</name>
        <dbReference type="ChEBI" id="CHEBI:30616"/>
    </ligand>
</feature>
<dbReference type="InterPro" id="IPR027417">
    <property type="entry name" value="P-loop_NTPase"/>
</dbReference>
<dbReference type="PANTHER" id="PTHR22683:SF41">
    <property type="entry name" value="DNA TRANSLOCASE FTSK"/>
    <property type="match status" value="1"/>
</dbReference>
<evidence type="ECO:0000256" key="1">
    <source>
        <dbReference type="ARBA" id="ARBA00006474"/>
    </source>
</evidence>
<accession>A0A7W6CYG1</accession>
<keyword evidence="10" id="KW-1185">Reference proteome</keyword>
<dbReference type="GO" id="GO:0003677">
    <property type="term" value="F:DNA binding"/>
    <property type="evidence" value="ECO:0007669"/>
    <property type="project" value="UniProtKB-KW"/>
</dbReference>
<comment type="subunit">
    <text evidence="5">Homohexamer. Forms a ring that surrounds DNA.</text>
</comment>